<dbReference type="GO" id="GO:0004318">
    <property type="term" value="F:enoyl-[acyl-carrier-protein] reductase (NADH) activity"/>
    <property type="evidence" value="ECO:0007669"/>
    <property type="project" value="UniProtKB-EC"/>
</dbReference>
<evidence type="ECO:0000256" key="9">
    <source>
        <dbReference type="PIRSR" id="PIRSR000094-2"/>
    </source>
</evidence>
<comment type="similarity">
    <text evidence="2 8">Belongs to the short-chain dehydrogenases/reductases (SDR) family. FabI subfamily.</text>
</comment>
<dbReference type="RefSeq" id="WP_069566842.1">
    <property type="nucleotide sequence ID" value="NZ_CP017157.1"/>
</dbReference>
<dbReference type="PIRSF" id="PIRSF000094">
    <property type="entry name" value="Enoyl-ACP_rdct"/>
    <property type="match status" value="1"/>
</dbReference>
<dbReference type="InterPro" id="IPR002347">
    <property type="entry name" value="SDR_fam"/>
</dbReference>
<feature type="binding site" evidence="10">
    <location>
        <position position="14"/>
    </location>
    <ligand>
        <name>NAD(+)</name>
        <dbReference type="ChEBI" id="CHEBI:57540"/>
    </ligand>
</feature>
<keyword evidence="4" id="KW-0276">Fatty acid metabolism</keyword>
<keyword evidence="8 10" id="KW-0520">NAD</keyword>
<protein>
    <recommendedName>
        <fullName evidence="8">Enoyl-[acyl-carrier-protein] reductase [NADH]</fullName>
        <ecNumber evidence="8">1.3.1.9</ecNumber>
    </recommendedName>
</protein>
<evidence type="ECO:0000256" key="1">
    <source>
        <dbReference type="ARBA" id="ARBA00005189"/>
    </source>
</evidence>
<evidence type="ECO:0000256" key="6">
    <source>
        <dbReference type="ARBA" id="ARBA00023098"/>
    </source>
</evidence>
<dbReference type="Gene3D" id="3.40.50.720">
    <property type="entry name" value="NAD(P)-binding Rossmann-like Domain"/>
    <property type="match status" value="1"/>
</dbReference>
<dbReference type="Proteomes" id="UP000094094">
    <property type="component" value="Chromosome"/>
</dbReference>
<dbReference type="PANTHER" id="PTHR43159:SF2">
    <property type="entry name" value="ENOYL-[ACYL-CARRIER-PROTEIN] REDUCTASE [NADH], CHLOROPLASTIC"/>
    <property type="match status" value="1"/>
</dbReference>
<dbReference type="SUPFAM" id="SSF51735">
    <property type="entry name" value="NAD(P)-binding Rossmann-fold domains"/>
    <property type="match status" value="1"/>
</dbReference>
<feature type="binding site" evidence="10">
    <location>
        <position position="92"/>
    </location>
    <ligand>
        <name>NAD(+)</name>
        <dbReference type="ChEBI" id="CHEBI:57540"/>
    </ligand>
</feature>
<evidence type="ECO:0000313" key="11">
    <source>
        <dbReference type="EMBL" id="AOP44958.1"/>
    </source>
</evidence>
<keyword evidence="6" id="KW-0443">Lipid metabolism</keyword>
<dbReference type="GO" id="GO:0006633">
    <property type="term" value="P:fatty acid biosynthetic process"/>
    <property type="evidence" value="ECO:0007669"/>
    <property type="project" value="UniProtKB-KW"/>
</dbReference>
<gene>
    <name evidence="11" type="ORF">SL103_00650</name>
</gene>
<dbReference type="AlphaFoldDB" id="A0A1D7VEF5"/>
<feature type="binding site" evidence="10">
    <location>
        <begin position="20"/>
        <end position="21"/>
    </location>
    <ligand>
        <name>NAD(+)</name>
        <dbReference type="ChEBI" id="CHEBI:57540"/>
    </ligand>
</feature>
<evidence type="ECO:0000256" key="4">
    <source>
        <dbReference type="ARBA" id="ARBA00022832"/>
    </source>
</evidence>
<dbReference type="NCBIfam" id="NF005908">
    <property type="entry name" value="PRK07889.1"/>
    <property type="match status" value="1"/>
</dbReference>
<dbReference type="UniPathway" id="UPA00915"/>
<evidence type="ECO:0000256" key="8">
    <source>
        <dbReference type="PIRNR" id="PIRNR000094"/>
    </source>
</evidence>
<dbReference type="EC" id="1.3.1.9" evidence="8"/>
<organism evidence="11 12">
    <name type="scientific">Streptomyces lydicus</name>
    <dbReference type="NCBI Taxonomy" id="47763"/>
    <lineage>
        <taxon>Bacteria</taxon>
        <taxon>Bacillati</taxon>
        <taxon>Actinomycetota</taxon>
        <taxon>Actinomycetes</taxon>
        <taxon>Kitasatosporales</taxon>
        <taxon>Streptomycetaceae</taxon>
        <taxon>Streptomyces</taxon>
    </lineage>
</organism>
<feature type="binding site" evidence="10">
    <location>
        <position position="161"/>
    </location>
    <ligand>
        <name>NAD(+)</name>
        <dbReference type="ChEBI" id="CHEBI:57540"/>
    </ligand>
</feature>
<comment type="catalytic activity">
    <reaction evidence="8">
        <text>a 2,3-saturated acyl-[ACP] + NAD(+) = a (2E)-enoyl-[ACP] + NADH + H(+)</text>
        <dbReference type="Rhea" id="RHEA:10240"/>
        <dbReference type="Rhea" id="RHEA-COMP:9925"/>
        <dbReference type="Rhea" id="RHEA-COMP:9926"/>
        <dbReference type="ChEBI" id="CHEBI:15378"/>
        <dbReference type="ChEBI" id="CHEBI:57540"/>
        <dbReference type="ChEBI" id="CHEBI:57945"/>
        <dbReference type="ChEBI" id="CHEBI:78784"/>
        <dbReference type="ChEBI" id="CHEBI:78785"/>
        <dbReference type="EC" id="1.3.1.9"/>
    </reaction>
</comment>
<comment type="pathway">
    <text evidence="1">Lipid metabolism.</text>
</comment>
<proteinExistence type="inferred from homology"/>
<feature type="binding site" evidence="10">
    <location>
        <begin position="64"/>
        <end position="65"/>
    </location>
    <ligand>
        <name>NAD(+)</name>
        <dbReference type="ChEBI" id="CHEBI:57540"/>
    </ligand>
</feature>
<evidence type="ECO:0000313" key="12">
    <source>
        <dbReference type="Proteomes" id="UP000094094"/>
    </source>
</evidence>
<accession>A0A1D7VEF5</accession>
<evidence type="ECO:0000256" key="10">
    <source>
        <dbReference type="PIRSR" id="PIRSR000094-3"/>
    </source>
</evidence>
<sequence length="256" mass="26768">MSGLLDGKRLVVTGVITESSIAYAVARLAQEEGAKIVLTAYGRPSLVARLARRLPEEPPVVELDVTDETQLSTLADRVGAHLDGIDGVLHSVANAPATCLDGGFLTAPWRDVAAALHTSTYSLVALTMACRPLLRPGASVVGVDFDASRAWPGYDWMGVAKAGLEACSRYLARDLGGQGIRANLVAAGPLRTLAARGIGGDGPSFEKSWASRAPLGWDPQDAEPVARTCVALLSDWLPATTGEIVHADGGHHMIGD</sequence>
<dbReference type="OrthoDB" id="9803628at2"/>
<dbReference type="EMBL" id="CP017157">
    <property type="protein sequence ID" value="AOP44958.1"/>
    <property type="molecule type" value="Genomic_DNA"/>
</dbReference>
<keyword evidence="3 8" id="KW-0444">Lipid biosynthesis</keyword>
<keyword evidence="7 8" id="KW-0275">Fatty acid biosynthesis</keyword>
<dbReference type="InterPro" id="IPR014358">
    <property type="entry name" value="Enoyl-ACP_Rdtase_NADH"/>
</dbReference>
<keyword evidence="12" id="KW-1185">Reference proteome</keyword>
<evidence type="ECO:0000256" key="7">
    <source>
        <dbReference type="ARBA" id="ARBA00023160"/>
    </source>
</evidence>
<reference evidence="11 12" key="1">
    <citation type="submission" date="2016-09" db="EMBL/GenBank/DDBJ databases">
        <title>Complete genome sequencing of Streptomyces lydicus 103 and metabolic pathways analysis of antibiotic biosynthesis.</title>
        <authorList>
            <person name="Jia N."/>
            <person name="Ding M.-Z."/>
            <person name="Gao F."/>
            <person name="Yuan Y.-J."/>
        </authorList>
    </citation>
    <scope>NUCLEOTIDE SEQUENCE [LARGE SCALE GENOMIC DNA]</scope>
    <source>
        <strain evidence="11 12">103</strain>
    </source>
</reference>
<name>A0A1D7VEF5_9ACTN</name>
<evidence type="ECO:0000256" key="5">
    <source>
        <dbReference type="ARBA" id="ARBA00023002"/>
    </source>
</evidence>
<evidence type="ECO:0000256" key="2">
    <source>
        <dbReference type="ARBA" id="ARBA00009233"/>
    </source>
</evidence>
<dbReference type="KEGG" id="slc:SL103_00650"/>
<evidence type="ECO:0000256" key="3">
    <source>
        <dbReference type="ARBA" id="ARBA00022516"/>
    </source>
</evidence>
<feature type="binding site" evidence="9">
    <location>
        <position position="95"/>
    </location>
    <ligand>
        <name>substrate</name>
    </ligand>
</feature>
<dbReference type="Pfam" id="PF13561">
    <property type="entry name" value="adh_short_C2"/>
    <property type="match status" value="1"/>
</dbReference>
<dbReference type="InterPro" id="IPR036291">
    <property type="entry name" value="NAD(P)-bd_dom_sf"/>
</dbReference>
<dbReference type="PANTHER" id="PTHR43159">
    <property type="entry name" value="ENOYL-[ACYL-CARRIER-PROTEIN] REDUCTASE"/>
    <property type="match status" value="1"/>
</dbReference>
<keyword evidence="5 8" id="KW-0560">Oxidoreductase</keyword>